<dbReference type="EMBL" id="JAAAHY010000614">
    <property type="protein sequence ID" value="KAF9960719.1"/>
    <property type="molecule type" value="Genomic_DNA"/>
</dbReference>
<accession>A0A9P6M0S8</accession>
<proteinExistence type="predicted"/>
<keyword evidence="3" id="KW-1185">Reference proteome</keyword>
<evidence type="ECO:0000313" key="3">
    <source>
        <dbReference type="Proteomes" id="UP000738359"/>
    </source>
</evidence>
<dbReference type="AlphaFoldDB" id="A0A9P6M0S8"/>
<feature type="region of interest" description="Disordered" evidence="1">
    <location>
        <begin position="131"/>
        <end position="168"/>
    </location>
</feature>
<reference evidence="2" key="1">
    <citation type="journal article" date="2020" name="Fungal Divers.">
        <title>Resolving the Mortierellaceae phylogeny through synthesis of multi-gene phylogenetics and phylogenomics.</title>
        <authorList>
            <person name="Vandepol N."/>
            <person name="Liber J."/>
            <person name="Desiro A."/>
            <person name="Na H."/>
            <person name="Kennedy M."/>
            <person name="Barry K."/>
            <person name="Grigoriev I.V."/>
            <person name="Miller A.N."/>
            <person name="O'Donnell K."/>
            <person name="Stajich J.E."/>
            <person name="Bonito G."/>
        </authorList>
    </citation>
    <scope>NUCLEOTIDE SEQUENCE</scope>
    <source>
        <strain evidence="2">CK1249</strain>
    </source>
</reference>
<dbReference type="OrthoDB" id="2412175at2759"/>
<dbReference type="Proteomes" id="UP000738359">
    <property type="component" value="Unassembled WGS sequence"/>
</dbReference>
<organism evidence="2 3">
    <name type="scientific">Mortierella alpina</name>
    <name type="common">Oleaginous fungus</name>
    <name type="synonym">Mortierella renispora</name>
    <dbReference type="NCBI Taxonomy" id="64518"/>
    <lineage>
        <taxon>Eukaryota</taxon>
        <taxon>Fungi</taxon>
        <taxon>Fungi incertae sedis</taxon>
        <taxon>Mucoromycota</taxon>
        <taxon>Mortierellomycotina</taxon>
        <taxon>Mortierellomycetes</taxon>
        <taxon>Mortierellales</taxon>
        <taxon>Mortierellaceae</taxon>
        <taxon>Mortierella</taxon>
    </lineage>
</organism>
<sequence length="218" mass="24970">MPDVPSGRQRLKHCARLIEHHLSDLQLIFDKDLLNVLGSDGTQYIAYLQDVVPALADLNLNAAQLRRAIKYDAKDRLELHPELDMVRRCRPFSEAEALDRMLFVDDIDISGHEDDPQEVFQRLLLPYPKSALESSRHHSRNMTDDANPRDNDAGNAEDGSELDSQESLNHQTIIRPYGYKPTRFFQGFCYVEFASIELSSQMTSRILARNNSVRVMPM</sequence>
<gene>
    <name evidence="2" type="ORF">BGZ70_008509</name>
</gene>
<feature type="compositionally biased region" description="Basic and acidic residues" evidence="1">
    <location>
        <begin position="141"/>
        <end position="152"/>
    </location>
</feature>
<evidence type="ECO:0000256" key="1">
    <source>
        <dbReference type="SAM" id="MobiDB-lite"/>
    </source>
</evidence>
<comment type="caution">
    <text evidence="2">The sequence shown here is derived from an EMBL/GenBank/DDBJ whole genome shotgun (WGS) entry which is preliminary data.</text>
</comment>
<evidence type="ECO:0000313" key="2">
    <source>
        <dbReference type="EMBL" id="KAF9960719.1"/>
    </source>
</evidence>
<protein>
    <submittedName>
        <fullName evidence="2">Uncharacterized protein</fullName>
    </submittedName>
</protein>
<name>A0A9P6M0S8_MORAP</name>